<dbReference type="SUPFAM" id="SSF47413">
    <property type="entry name" value="lambda repressor-like DNA-binding domains"/>
    <property type="match status" value="1"/>
</dbReference>
<organism evidence="5">
    <name type="scientific">Salmonella enterica</name>
    <name type="common">Salmonella choleraesuis</name>
    <dbReference type="NCBI Taxonomy" id="28901"/>
    <lineage>
        <taxon>Bacteria</taxon>
        <taxon>Pseudomonadati</taxon>
        <taxon>Pseudomonadota</taxon>
        <taxon>Gammaproteobacteria</taxon>
        <taxon>Enterobacterales</taxon>
        <taxon>Enterobacteriaceae</taxon>
        <taxon>Salmonella</taxon>
    </lineage>
</organism>
<dbReference type="CDD" id="cd00093">
    <property type="entry name" value="HTH_XRE"/>
    <property type="match status" value="1"/>
</dbReference>
<dbReference type="EMBL" id="DAAXVN010000026">
    <property type="protein sequence ID" value="HAG2749718.1"/>
    <property type="molecule type" value="Genomic_DNA"/>
</dbReference>
<dbReference type="Gene3D" id="1.10.260.40">
    <property type="entry name" value="lambda repressor-like DNA-binding domains"/>
    <property type="match status" value="1"/>
</dbReference>
<dbReference type="InterPro" id="IPR001387">
    <property type="entry name" value="Cro/C1-type_HTH"/>
</dbReference>
<accession>A0A760VQN4</accession>
<evidence type="ECO:0000256" key="2">
    <source>
        <dbReference type="ARBA" id="ARBA00023125"/>
    </source>
</evidence>
<dbReference type="PROSITE" id="PS50943">
    <property type="entry name" value="HTH_CROC1"/>
    <property type="match status" value="1"/>
</dbReference>
<protein>
    <submittedName>
        <fullName evidence="5">Helix-turn-helix transcriptional regulator</fullName>
    </submittedName>
</protein>
<comment type="caution">
    <text evidence="5">The sequence shown here is derived from an EMBL/GenBank/DDBJ whole genome shotgun (WGS) entry which is preliminary data.</text>
</comment>
<evidence type="ECO:0000256" key="1">
    <source>
        <dbReference type="ARBA" id="ARBA00023015"/>
    </source>
</evidence>
<dbReference type="InterPro" id="IPR010744">
    <property type="entry name" value="Phage_CI_N"/>
</dbReference>
<dbReference type="InterPro" id="IPR036286">
    <property type="entry name" value="LexA/Signal_pep-like_sf"/>
</dbReference>
<dbReference type="AlphaFoldDB" id="A0A760VQN4"/>
<keyword evidence="2" id="KW-0238">DNA-binding</keyword>
<dbReference type="Pfam" id="PF00717">
    <property type="entry name" value="Peptidase_S24"/>
    <property type="match status" value="1"/>
</dbReference>
<evidence type="ECO:0000256" key="3">
    <source>
        <dbReference type="ARBA" id="ARBA00023163"/>
    </source>
</evidence>
<reference evidence="5" key="2">
    <citation type="submission" date="2020-02" db="EMBL/GenBank/DDBJ databases">
        <authorList>
            <consortium name="NCBI Pathogen Detection Project"/>
        </authorList>
    </citation>
    <scope>NUCLEOTIDE SEQUENCE</scope>
    <source>
        <strain evidence="5">MA.RK_08:MF0016603R</strain>
    </source>
</reference>
<keyword evidence="3" id="KW-0804">Transcription</keyword>
<keyword evidence="1" id="KW-0805">Transcription regulation</keyword>
<dbReference type="CDD" id="cd06529">
    <property type="entry name" value="S24_LexA-like"/>
    <property type="match status" value="1"/>
</dbReference>
<dbReference type="PANTHER" id="PTHR40661:SF2">
    <property type="entry name" value="HTH-TYPE TRANSCRIPTIONAL REGULATOR PRTR"/>
    <property type="match status" value="1"/>
</dbReference>
<evidence type="ECO:0000259" key="4">
    <source>
        <dbReference type="PROSITE" id="PS50943"/>
    </source>
</evidence>
<dbReference type="InterPro" id="IPR015927">
    <property type="entry name" value="Peptidase_S24_S26A/B/C"/>
</dbReference>
<name>A0A760VQN4_SALER</name>
<dbReference type="Gene3D" id="2.10.109.10">
    <property type="entry name" value="Umud Fragment, subunit A"/>
    <property type="match status" value="1"/>
</dbReference>
<reference evidence="5" key="1">
    <citation type="journal article" date="2018" name="Genome Biol.">
        <title>SKESA: strategic k-mer extension for scrupulous assemblies.</title>
        <authorList>
            <person name="Souvorov A."/>
            <person name="Agarwala R."/>
            <person name="Lipman D.J."/>
        </authorList>
    </citation>
    <scope>NUCLEOTIDE SEQUENCE</scope>
    <source>
        <strain evidence="5">MA.RK_08:MF0016603R</strain>
    </source>
</reference>
<dbReference type="Pfam" id="PF07022">
    <property type="entry name" value="Phage_CI_repr"/>
    <property type="match status" value="1"/>
</dbReference>
<dbReference type="SMART" id="SM00530">
    <property type="entry name" value="HTH_XRE"/>
    <property type="match status" value="1"/>
</dbReference>
<sequence>MKDISGRIKYILDKEGLKQKELAERLHASPQRIHNWVKRNAISREAASQISEMFGYSLDWLLNGEGTPKKGGSSELSPVNEWKPILPWDSKTPLDDDEVEIPFFKSIELAAGTGSCTAMDYNGFKLRFSKSTIRRAGANAENVVAVAVHGDSMAPVIPDGATVTLDTGNKTIKDGAIYAIEQDELFRLKLLYRLPGRRLSIRSYNKDEYPDEEADADSVKIIGRVIHWSVMAI</sequence>
<dbReference type="PANTHER" id="PTHR40661">
    <property type="match status" value="1"/>
</dbReference>
<dbReference type="GO" id="GO:0045892">
    <property type="term" value="P:negative regulation of DNA-templated transcription"/>
    <property type="evidence" value="ECO:0007669"/>
    <property type="project" value="InterPro"/>
</dbReference>
<proteinExistence type="predicted"/>
<evidence type="ECO:0000313" key="5">
    <source>
        <dbReference type="EMBL" id="HAG2749718.1"/>
    </source>
</evidence>
<dbReference type="SUPFAM" id="SSF51306">
    <property type="entry name" value="LexA/Signal peptidase"/>
    <property type="match status" value="1"/>
</dbReference>
<dbReference type="GO" id="GO:0003677">
    <property type="term" value="F:DNA binding"/>
    <property type="evidence" value="ECO:0007669"/>
    <property type="project" value="UniProtKB-KW"/>
</dbReference>
<feature type="domain" description="HTH cro/C1-type" evidence="4">
    <location>
        <begin position="8"/>
        <end position="61"/>
    </location>
</feature>
<dbReference type="InterPro" id="IPR010982">
    <property type="entry name" value="Lambda_DNA-bd_dom_sf"/>
</dbReference>
<dbReference type="InterPro" id="IPR039418">
    <property type="entry name" value="LexA-like"/>
</dbReference>
<gene>
    <name evidence="5" type="ORF">G8Y41_004600</name>
</gene>